<dbReference type="SUPFAM" id="SSF46785">
    <property type="entry name" value="Winged helix' DNA-binding domain"/>
    <property type="match status" value="1"/>
</dbReference>
<dbReference type="RefSeq" id="WP_244287419.1">
    <property type="nucleotide sequence ID" value="NZ_FOWC01000016.1"/>
</dbReference>
<sequence>MDPGKTAPDTGELASWPNGRLLAVAARLVEQRWTAVLAELGLTHTGLIVLHLLGEGPLAQRALARRCEVTDQTMSRTLERLSREEFVARAPDPAGSSRSPRPGAKCTRARSTPSGTASARSAPRSPTNSSANSWCS</sequence>
<reference evidence="3 4" key="1">
    <citation type="submission" date="2016-10" db="EMBL/GenBank/DDBJ databases">
        <authorList>
            <person name="de Groot N.N."/>
        </authorList>
    </citation>
    <scope>NUCLEOTIDE SEQUENCE [LARGE SCALE GENOMIC DNA]</scope>
    <source>
        <strain evidence="3 4">DSM 44637</strain>
    </source>
</reference>
<feature type="domain" description="HTH marR-type" evidence="2">
    <location>
        <begin position="41"/>
        <end position="94"/>
    </location>
</feature>
<feature type="compositionally biased region" description="Polar residues" evidence="1">
    <location>
        <begin position="109"/>
        <end position="136"/>
    </location>
</feature>
<dbReference type="GO" id="GO:0003700">
    <property type="term" value="F:DNA-binding transcription factor activity"/>
    <property type="evidence" value="ECO:0007669"/>
    <property type="project" value="InterPro"/>
</dbReference>
<proteinExistence type="predicted"/>
<dbReference type="STRING" id="112413.SAMN05421854_11677"/>
<dbReference type="InterPro" id="IPR036390">
    <property type="entry name" value="WH_DNA-bd_sf"/>
</dbReference>
<dbReference type="AlphaFoldDB" id="A0A1I5ZSS3"/>
<dbReference type="Gene3D" id="1.10.10.10">
    <property type="entry name" value="Winged helix-like DNA-binding domain superfamily/Winged helix DNA-binding domain"/>
    <property type="match status" value="1"/>
</dbReference>
<organism evidence="3 4">
    <name type="scientific">Amycolatopsis rubida</name>
    <dbReference type="NCBI Taxonomy" id="112413"/>
    <lineage>
        <taxon>Bacteria</taxon>
        <taxon>Bacillati</taxon>
        <taxon>Actinomycetota</taxon>
        <taxon>Actinomycetes</taxon>
        <taxon>Pseudonocardiales</taxon>
        <taxon>Pseudonocardiaceae</taxon>
        <taxon>Amycolatopsis</taxon>
    </lineage>
</organism>
<dbReference type="EMBL" id="FOWC01000016">
    <property type="protein sequence ID" value="SFQ59475.1"/>
    <property type="molecule type" value="Genomic_DNA"/>
</dbReference>
<evidence type="ECO:0000256" key="1">
    <source>
        <dbReference type="SAM" id="MobiDB-lite"/>
    </source>
</evidence>
<dbReference type="InterPro" id="IPR000835">
    <property type="entry name" value="HTH_MarR-typ"/>
</dbReference>
<accession>A0A1I5ZSS3</accession>
<evidence type="ECO:0000313" key="4">
    <source>
        <dbReference type="Proteomes" id="UP000199137"/>
    </source>
</evidence>
<gene>
    <name evidence="3" type="ORF">SAMN05421854_11677</name>
</gene>
<name>A0A1I5ZSS3_9PSEU</name>
<dbReference type="InterPro" id="IPR036388">
    <property type="entry name" value="WH-like_DNA-bd_sf"/>
</dbReference>
<feature type="region of interest" description="Disordered" evidence="1">
    <location>
        <begin position="80"/>
        <end position="136"/>
    </location>
</feature>
<evidence type="ECO:0000313" key="3">
    <source>
        <dbReference type="EMBL" id="SFQ59475.1"/>
    </source>
</evidence>
<protein>
    <submittedName>
        <fullName evidence="3">MarR family protein</fullName>
    </submittedName>
</protein>
<evidence type="ECO:0000259" key="2">
    <source>
        <dbReference type="Pfam" id="PF12802"/>
    </source>
</evidence>
<dbReference type="Pfam" id="PF12802">
    <property type="entry name" value="MarR_2"/>
    <property type="match status" value="1"/>
</dbReference>
<dbReference type="Proteomes" id="UP000199137">
    <property type="component" value="Unassembled WGS sequence"/>
</dbReference>